<keyword evidence="2" id="KW-1185">Reference proteome</keyword>
<dbReference type="AlphaFoldDB" id="A0A0C2JYQ2"/>
<dbReference type="Proteomes" id="UP000031668">
    <property type="component" value="Unassembled WGS sequence"/>
</dbReference>
<comment type="caution">
    <text evidence="1">The sequence shown here is derived from an EMBL/GenBank/DDBJ whole genome shotgun (WGS) entry which is preliminary data.</text>
</comment>
<reference evidence="1 2" key="1">
    <citation type="journal article" date="2014" name="Genome Biol. Evol.">
        <title>The genome of the myxosporean Thelohanellus kitauei shows adaptations to nutrient acquisition within its fish host.</title>
        <authorList>
            <person name="Yang Y."/>
            <person name="Xiong J."/>
            <person name="Zhou Z."/>
            <person name="Huo F."/>
            <person name="Miao W."/>
            <person name="Ran C."/>
            <person name="Liu Y."/>
            <person name="Zhang J."/>
            <person name="Feng J."/>
            <person name="Wang M."/>
            <person name="Wang M."/>
            <person name="Wang L."/>
            <person name="Yao B."/>
        </authorList>
    </citation>
    <scope>NUCLEOTIDE SEQUENCE [LARGE SCALE GENOMIC DNA]</scope>
    <source>
        <strain evidence="1">Wuqing</strain>
    </source>
</reference>
<organism evidence="1 2">
    <name type="scientific">Thelohanellus kitauei</name>
    <name type="common">Myxosporean</name>
    <dbReference type="NCBI Taxonomy" id="669202"/>
    <lineage>
        <taxon>Eukaryota</taxon>
        <taxon>Metazoa</taxon>
        <taxon>Cnidaria</taxon>
        <taxon>Myxozoa</taxon>
        <taxon>Myxosporea</taxon>
        <taxon>Bivalvulida</taxon>
        <taxon>Platysporina</taxon>
        <taxon>Myxobolidae</taxon>
        <taxon>Thelohanellus</taxon>
    </lineage>
</organism>
<gene>
    <name evidence="1" type="ORF">RF11_11873</name>
</gene>
<accession>A0A0C2JYQ2</accession>
<protein>
    <submittedName>
        <fullName evidence="1">Uncharacterized protein</fullName>
    </submittedName>
</protein>
<evidence type="ECO:0000313" key="2">
    <source>
        <dbReference type="Proteomes" id="UP000031668"/>
    </source>
</evidence>
<evidence type="ECO:0000313" key="1">
    <source>
        <dbReference type="EMBL" id="KII74673.1"/>
    </source>
</evidence>
<name>A0A0C2JYQ2_THEKT</name>
<proteinExistence type="predicted"/>
<dbReference type="EMBL" id="JWZT01000330">
    <property type="protein sequence ID" value="KII74673.1"/>
    <property type="molecule type" value="Genomic_DNA"/>
</dbReference>
<sequence length="170" mass="20569">MCMLDIEVFDNSKSDSSLLKIKLSGLKFNFKRFDESKYHNPVILYEQNWTVMFTLRDVVQGTTEYSYVRIQNSTANYLLSKTDFVISKMTFVPFTNRYMSKEGRSIFLNNRLYFFFCQYHPNVKRIQKIYYKFANLIYDRIMFSPYIYKMDDRQASDLAFRDFNFLIKDD</sequence>